<proteinExistence type="predicted"/>
<accession>A0ABQ5YPE4</accession>
<name>A0ABQ5YPE4_9BURK</name>
<dbReference type="RefSeq" id="WP_284281061.1">
    <property type="nucleotide sequence ID" value="NZ_BSOJ01000015.1"/>
</dbReference>
<reference evidence="3" key="1">
    <citation type="journal article" date="2019" name="Int. J. Syst. Evol. Microbiol.">
        <title>The Global Catalogue of Microorganisms (GCM) 10K type strain sequencing project: providing services to taxonomists for standard genome sequencing and annotation.</title>
        <authorList>
            <consortium name="The Broad Institute Genomics Platform"/>
            <consortium name="The Broad Institute Genome Sequencing Center for Infectious Disease"/>
            <person name="Wu L."/>
            <person name="Ma J."/>
        </authorList>
    </citation>
    <scope>NUCLEOTIDE SEQUENCE [LARGE SCALE GENOMIC DNA]</scope>
    <source>
        <strain evidence="3">NBRC 105857</strain>
    </source>
</reference>
<feature type="signal peptide" evidence="1">
    <location>
        <begin position="1"/>
        <end position="20"/>
    </location>
</feature>
<dbReference type="EMBL" id="BSOJ01000015">
    <property type="protein sequence ID" value="GLR26465.1"/>
    <property type="molecule type" value="Genomic_DNA"/>
</dbReference>
<comment type="caution">
    <text evidence="2">The sequence shown here is derived from an EMBL/GenBank/DDBJ whole genome shotgun (WGS) entry which is preliminary data.</text>
</comment>
<dbReference type="SUPFAM" id="SSF56281">
    <property type="entry name" value="Metallo-hydrolase/oxidoreductase"/>
    <property type="match status" value="1"/>
</dbReference>
<protein>
    <submittedName>
        <fullName evidence="2">Uncharacterized protein</fullName>
    </submittedName>
</protein>
<evidence type="ECO:0000256" key="1">
    <source>
        <dbReference type="SAM" id="SignalP"/>
    </source>
</evidence>
<evidence type="ECO:0000313" key="2">
    <source>
        <dbReference type="EMBL" id="GLR26465.1"/>
    </source>
</evidence>
<gene>
    <name evidence="2" type="ORF">GCM10007875_15550</name>
</gene>
<sequence length="327" mass="36790">MKRILSALFALFLVQTTASASEECWQTVTTNVFLWHCAAEHLPAKGAEDFALQLMVVKGKKSLLVFDSGSTAKVGEAAAKAIRDKFGTTPVWIVDGQPRPEHVMGNIGFARVYTANQADQKDFANRILAGKQTADLMGDRCTRCVEIVGEQIGKEAVAGTEPLKPLGVLTGKSGHFGYYDSDWVRWKYQLLPQLQSEQALVARNADLGVFWVNSLVQPRRVPNLLDGDFLKQIAFLGKQVYDKTPPVYYVSSYGVLNPDWIKRNFDYFSGLQEQIYIAMERGDNEVEIIDELTKSLKEKHPDLTDKEVEVHQLNVQRIFHQMEDSNF</sequence>
<organism evidence="2 3">
    <name type="scientific">Limnobacter litoralis</name>
    <dbReference type="NCBI Taxonomy" id="481366"/>
    <lineage>
        <taxon>Bacteria</taxon>
        <taxon>Pseudomonadati</taxon>
        <taxon>Pseudomonadota</taxon>
        <taxon>Betaproteobacteria</taxon>
        <taxon>Burkholderiales</taxon>
        <taxon>Burkholderiaceae</taxon>
        <taxon>Limnobacter</taxon>
    </lineage>
</organism>
<evidence type="ECO:0000313" key="3">
    <source>
        <dbReference type="Proteomes" id="UP001156664"/>
    </source>
</evidence>
<keyword evidence="1" id="KW-0732">Signal</keyword>
<keyword evidence="3" id="KW-1185">Reference proteome</keyword>
<dbReference type="Proteomes" id="UP001156664">
    <property type="component" value="Unassembled WGS sequence"/>
</dbReference>
<dbReference type="InterPro" id="IPR036866">
    <property type="entry name" value="RibonucZ/Hydroxyglut_hydro"/>
</dbReference>
<feature type="chain" id="PRO_5045670637" evidence="1">
    <location>
        <begin position="21"/>
        <end position="327"/>
    </location>
</feature>